<protein>
    <recommendedName>
        <fullName evidence="5">Queuine tRNA-ribosyltransferase accessory subunit 2</fullName>
    </recommendedName>
    <alternativeName>
        <fullName evidence="5">Queuine tRNA-ribosyltransferase domain-containing protein 1</fullName>
    </alternativeName>
</protein>
<accession>A0AAD9MHN3</accession>
<evidence type="ECO:0000259" key="7">
    <source>
        <dbReference type="Pfam" id="PF01702"/>
    </source>
</evidence>
<feature type="region of interest" description="Disordered" evidence="6">
    <location>
        <begin position="431"/>
        <end position="504"/>
    </location>
</feature>
<gene>
    <name evidence="8" type="ORF">P8C59_007956</name>
</gene>
<proteinExistence type="inferred from homology"/>
<evidence type="ECO:0000256" key="2">
    <source>
        <dbReference type="ARBA" id="ARBA00022694"/>
    </source>
</evidence>
<evidence type="ECO:0000256" key="6">
    <source>
        <dbReference type="SAM" id="MobiDB-lite"/>
    </source>
</evidence>
<evidence type="ECO:0000256" key="4">
    <source>
        <dbReference type="ARBA" id="ARBA00022833"/>
    </source>
</evidence>
<comment type="subcellular location">
    <subcellularLocation>
        <location evidence="5">Cytoplasm</location>
    </subcellularLocation>
</comment>
<feature type="binding site" evidence="5">
    <location>
        <position position="360"/>
    </location>
    <ligand>
        <name>Zn(2+)</name>
        <dbReference type="ChEBI" id="CHEBI:29105"/>
    </ligand>
</feature>
<dbReference type="InterPro" id="IPR036511">
    <property type="entry name" value="TGT-like_sf"/>
</dbReference>
<dbReference type="Gene3D" id="3.20.20.105">
    <property type="entry name" value="Queuine tRNA-ribosyltransferase-like"/>
    <property type="match status" value="1"/>
</dbReference>
<keyword evidence="1 5" id="KW-0963">Cytoplasm</keyword>
<keyword evidence="2 5" id="KW-0819">tRNA processing</keyword>
<evidence type="ECO:0000313" key="8">
    <source>
        <dbReference type="EMBL" id="KAK2073698.1"/>
    </source>
</evidence>
<feature type="binding site" evidence="5">
    <location>
        <position position="391"/>
    </location>
    <ligand>
        <name>Zn(2+)</name>
        <dbReference type="ChEBI" id="CHEBI:29105"/>
    </ligand>
</feature>
<dbReference type="PANTHER" id="PTHR46064">
    <property type="entry name" value="QUEUINE TRNA-RIBOSYLTRANSFERASE ACCESSORY SUBUNIT 2"/>
    <property type="match status" value="1"/>
</dbReference>
<sequence length="504" mass="54400">MMKFDLPRATGPHGPAARVGRLQLAGRAALDTPNFLANTSRGAIPHVTPDLVAQHMRIGGVYLALEDFYEKKEEEKKKTKKNVGEAGVIPILQTPPTPLHARPLHAFTATPPCLVTVLGPRRFPPVATPVGNTQDDMAIFTARGYQPLKVTDYRDAVRALRPDIAVPPADLSNASFSTKTLQSKRTTRMVDRTDEWTKAWLDDDDDDDDDDNGRVATFAPVLPIGYSLQCEYLDRLATDYAPAAHDPSRRASLAGLALYDADVLPHLQDAHPNLTLLPRLALGAPASPHDVLRQVALGLDLFLLPFLNSVSDGGVALTFTFPPPPPPPPPAAGGRTLLPLGIDMSSPAHSRDPGPLLPGCACYACTAHHRAYVHHLLHAREMLGWTLLQLHNHTLAAAFFAGIRAALLAGGDSAAGFEAARARFAAAYEPDLPVGTGERPRARGYHFKSEPGDGKRNHRPWGRMGDRMGEGRSQNSQVETPLRPDDEGTQELGVASGSSNHRAL</sequence>
<dbReference type="HAMAP" id="MF_03043">
    <property type="entry name" value="QTRT2"/>
    <property type="match status" value="1"/>
</dbReference>
<dbReference type="Proteomes" id="UP001217918">
    <property type="component" value="Unassembled WGS sequence"/>
</dbReference>
<comment type="cofactor">
    <cofactor evidence="5">
        <name>Zn(2+)</name>
        <dbReference type="ChEBI" id="CHEBI:29105"/>
    </cofactor>
    <text evidence="5">Binds 1 zinc ion per subunit.</text>
</comment>
<dbReference type="GO" id="GO:0005737">
    <property type="term" value="C:cytoplasm"/>
    <property type="evidence" value="ECO:0007669"/>
    <property type="project" value="UniProtKB-SubCell"/>
</dbReference>
<dbReference type="InterPro" id="IPR002616">
    <property type="entry name" value="tRNA_ribo_trans-like"/>
</dbReference>
<evidence type="ECO:0000256" key="5">
    <source>
        <dbReference type="HAMAP-Rule" id="MF_03043"/>
    </source>
</evidence>
<dbReference type="GO" id="GO:0046872">
    <property type="term" value="F:metal ion binding"/>
    <property type="evidence" value="ECO:0007669"/>
    <property type="project" value="UniProtKB-KW"/>
</dbReference>
<evidence type="ECO:0000313" key="9">
    <source>
        <dbReference type="Proteomes" id="UP001217918"/>
    </source>
</evidence>
<dbReference type="GO" id="GO:0006400">
    <property type="term" value="P:tRNA modification"/>
    <property type="evidence" value="ECO:0007669"/>
    <property type="project" value="InterPro"/>
</dbReference>
<comment type="caution">
    <text evidence="8">The sequence shown here is derived from an EMBL/GenBank/DDBJ whole genome shotgun (WGS) entry which is preliminary data.</text>
</comment>
<feature type="binding site" evidence="5">
    <location>
        <position position="362"/>
    </location>
    <ligand>
        <name>Zn(2+)</name>
        <dbReference type="ChEBI" id="CHEBI:29105"/>
    </ligand>
</feature>
<dbReference type="InterPro" id="IPR050852">
    <property type="entry name" value="Queuine_tRNA-ribosyltrfase"/>
</dbReference>
<evidence type="ECO:0000256" key="1">
    <source>
        <dbReference type="ARBA" id="ARBA00022490"/>
    </source>
</evidence>
<feature type="binding site" evidence="5">
    <location>
        <position position="365"/>
    </location>
    <ligand>
        <name>Zn(2+)</name>
        <dbReference type="ChEBI" id="CHEBI:29105"/>
    </ligand>
</feature>
<keyword evidence="3 5" id="KW-0479">Metal-binding</keyword>
<dbReference type="GO" id="GO:0008479">
    <property type="term" value="F:tRNA-guanosine(34) queuine transglycosylase activity"/>
    <property type="evidence" value="ECO:0007669"/>
    <property type="project" value="UniProtKB-UniRule"/>
</dbReference>
<dbReference type="PANTHER" id="PTHR46064:SF1">
    <property type="entry name" value="QUEUINE TRNA-RIBOSYLTRANSFERASE ACCESSORY SUBUNIT 2"/>
    <property type="match status" value="1"/>
</dbReference>
<dbReference type="SUPFAM" id="SSF51713">
    <property type="entry name" value="tRNA-guanine transglycosylase"/>
    <property type="match status" value="1"/>
</dbReference>
<comment type="subunit">
    <text evidence="5">Heterodimer of a catalytic subunit and an accessory subunit.</text>
</comment>
<feature type="domain" description="tRNA-guanine(15) transglycosylase-like" evidence="7">
    <location>
        <begin position="17"/>
        <end position="410"/>
    </location>
</feature>
<keyword evidence="4 5" id="KW-0862">Zinc</keyword>
<organism evidence="8 9">
    <name type="scientific">Phyllachora maydis</name>
    <dbReference type="NCBI Taxonomy" id="1825666"/>
    <lineage>
        <taxon>Eukaryota</taxon>
        <taxon>Fungi</taxon>
        <taxon>Dikarya</taxon>
        <taxon>Ascomycota</taxon>
        <taxon>Pezizomycotina</taxon>
        <taxon>Sordariomycetes</taxon>
        <taxon>Sordariomycetidae</taxon>
        <taxon>Phyllachorales</taxon>
        <taxon>Phyllachoraceae</taxon>
        <taxon>Phyllachora</taxon>
    </lineage>
</organism>
<keyword evidence="9" id="KW-1185">Reference proteome</keyword>
<name>A0AAD9MHN3_9PEZI</name>
<dbReference type="AlphaFoldDB" id="A0AAD9MHN3"/>
<comment type="similarity">
    <text evidence="5">Belongs to the queuine tRNA-ribosyltransferase family. QTRT2 subfamily.</text>
</comment>
<reference evidence="8" key="1">
    <citation type="journal article" date="2023" name="Mol. Plant Microbe Interact.">
        <title>Elucidating the Obligate Nature and Biological Capacity of an Invasive Fungal Corn Pathogen.</title>
        <authorList>
            <person name="MacCready J.S."/>
            <person name="Roggenkamp E.M."/>
            <person name="Gdanetz K."/>
            <person name="Chilvers M.I."/>
        </authorList>
    </citation>
    <scope>NUCLEOTIDE SEQUENCE</scope>
    <source>
        <strain evidence="8">PM02</strain>
    </source>
</reference>
<dbReference type="InterPro" id="IPR028592">
    <property type="entry name" value="QTRTD1"/>
</dbReference>
<evidence type="ECO:0000256" key="3">
    <source>
        <dbReference type="ARBA" id="ARBA00022723"/>
    </source>
</evidence>
<dbReference type="Pfam" id="PF01702">
    <property type="entry name" value="TGT"/>
    <property type="match status" value="1"/>
</dbReference>
<comment type="function">
    <text evidence="5">Non-catalytic subunit of the queuine tRNA-ribosyltransferase (TGT) that catalyzes the base-exchange of a guanine (G) residue with queuine (Q) at position 34 (anticodon wobble position) in tRNAs with GU(N) anticodons (tRNA-Asp, -Asn, -His and -Tyr), resulting in the hypermodified nucleoside queuosine (7-(((4,5-cis-dihydroxy-2-cyclopenten-1-yl)amino)methyl)-7-deazaguanosine).</text>
</comment>
<dbReference type="EMBL" id="JAQQPM010000007">
    <property type="protein sequence ID" value="KAK2073698.1"/>
    <property type="molecule type" value="Genomic_DNA"/>
</dbReference>